<evidence type="ECO:0000259" key="8">
    <source>
        <dbReference type="PROSITE" id="PS50928"/>
    </source>
</evidence>
<feature type="domain" description="ABC transmembrane type-1" evidence="8">
    <location>
        <begin position="109"/>
        <end position="322"/>
    </location>
</feature>
<dbReference type="OrthoDB" id="24153at2"/>
<comment type="subcellular location">
    <subcellularLocation>
        <location evidence="1 7">Cell membrane</location>
        <topology evidence="1 7">Multi-pass membrane protein</topology>
    </subcellularLocation>
</comment>
<evidence type="ECO:0000256" key="5">
    <source>
        <dbReference type="ARBA" id="ARBA00022989"/>
    </source>
</evidence>
<dbReference type="Pfam" id="PF19300">
    <property type="entry name" value="BPD_transp_1_N"/>
    <property type="match status" value="1"/>
</dbReference>
<protein>
    <submittedName>
        <fullName evidence="9">ABC transporter permease</fullName>
    </submittedName>
</protein>
<dbReference type="InterPro" id="IPR045621">
    <property type="entry name" value="BPD_transp_1_N"/>
</dbReference>
<evidence type="ECO:0000256" key="3">
    <source>
        <dbReference type="ARBA" id="ARBA00022475"/>
    </source>
</evidence>
<dbReference type="Pfam" id="PF00528">
    <property type="entry name" value="BPD_transp_1"/>
    <property type="match status" value="1"/>
</dbReference>
<keyword evidence="10" id="KW-1185">Reference proteome</keyword>
<gene>
    <name evidence="9" type="ORF">E1757_25510</name>
</gene>
<evidence type="ECO:0000313" key="10">
    <source>
        <dbReference type="Proteomes" id="UP000295636"/>
    </source>
</evidence>
<dbReference type="RefSeq" id="WP_133233509.1">
    <property type="nucleotide sequence ID" value="NZ_SMRT01000015.1"/>
</dbReference>
<accession>A0A4R5KHC2</accession>
<dbReference type="Proteomes" id="UP000295636">
    <property type="component" value="Unassembled WGS sequence"/>
</dbReference>
<keyword evidence="5 7" id="KW-1133">Transmembrane helix</keyword>
<keyword evidence="2 7" id="KW-0813">Transport</keyword>
<evidence type="ECO:0000313" key="9">
    <source>
        <dbReference type="EMBL" id="TDF93757.1"/>
    </source>
</evidence>
<feature type="transmembrane region" description="Helical" evidence="7">
    <location>
        <begin position="299"/>
        <end position="322"/>
    </location>
</feature>
<feature type="transmembrane region" description="Helical" evidence="7">
    <location>
        <begin position="196"/>
        <end position="216"/>
    </location>
</feature>
<feature type="transmembrane region" description="Helical" evidence="7">
    <location>
        <begin position="111"/>
        <end position="136"/>
    </location>
</feature>
<comment type="caution">
    <text evidence="9">The sequence shown here is derived from an EMBL/GenBank/DDBJ whole genome shotgun (WGS) entry which is preliminary data.</text>
</comment>
<reference evidence="9 10" key="1">
    <citation type="submission" date="2019-03" db="EMBL/GenBank/DDBJ databases">
        <title>This is whole genome sequence of Paenibacillus sp MS74 strain.</title>
        <authorList>
            <person name="Trinh H.N."/>
        </authorList>
    </citation>
    <scope>NUCLEOTIDE SEQUENCE [LARGE SCALE GENOMIC DNA]</scope>
    <source>
        <strain evidence="9 10">MS74</strain>
    </source>
</reference>
<dbReference type="PROSITE" id="PS50928">
    <property type="entry name" value="ABC_TM1"/>
    <property type="match status" value="1"/>
</dbReference>
<evidence type="ECO:0000256" key="1">
    <source>
        <dbReference type="ARBA" id="ARBA00004651"/>
    </source>
</evidence>
<organism evidence="9 10">
    <name type="scientific">Paenibacillus piri</name>
    <dbReference type="NCBI Taxonomy" id="2547395"/>
    <lineage>
        <taxon>Bacteria</taxon>
        <taxon>Bacillati</taxon>
        <taxon>Bacillota</taxon>
        <taxon>Bacilli</taxon>
        <taxon>Bacillales</taxon>
        <taxon>Paenibacillaceae</taxon>
        <taxon>Paenibacillus</taxon>
    </lineage>
</organism>
<sequence>MGFYKFLLTRIVTFLLVVLIGITTVFFVPRFMPSDPVEAMIGQMVSKSAFMEPEAVVTLRKSLNESFGLEGSLWEQYVGFFKRVIFTQDFGPSLAMYPTPVNQLIADSLPWTLGLLLTSTVIAWLIGNVVGLLAGFRKEKAYSKMLEGVSMVLYPIPYYILALVLIMLFAYIYPIFPLSTTVKGAGFTWEHIRSLIYNSLLPACSMILIGTGWWVISMKTLSSGIAEEDYVHFARLKGLKEGKIMTNYVLPNAALPQLTMLALQIGTIFNGALITEILFGYPGVGMLLYGGILQADYNLIMGTITVSILSVAAATFFIDLLYPFIDPRVRYK</sequence>
<evidence type="ECO:0000256" key="6">
    <source>
        <dbReference type="ARBA" id="ARBA00023136"/>
    </source>
</evidence>
<keyword evidence="3" id="KW-1003">Cell membrane</keyword>
<keyword evidence="4 7" id="KW-0812">Transmembrane</keyword>
<dbReference type="AlphaFoldDB" id="A0A4R5KHC2"/>
<dbReference type="GO" id="GO:0005886">
    <property type="term" value="C:plasma membrane"/>
    <property type="evidence" value="ECO:0007669"/>
    <property type="project" value="UniProtKB-SubCell"/>
</dbReference>
<feature type="transmembrane region" description="Helical" evidence="7">
    <location>
        <begin position="258"/>
        <end position="279"/>
    </location>
</feature>
<keyword evidence="6 7" id="KW-0472">Membrane</keyword>
<name>A0A4R5KHC2_9BACL</name>
<dbReference type="PANTHER" id="PTHR43376:SF1">
    <property type="entry name" value="OLIGOPEPTIDE TRANSPORT SYSTEM PERMEASE PROTEIN"/>
    <property type="match status" value="1"/>
</dbReference>
<dbReference type="PANTHER" id="PTHR43376">
    <property type="entry name" value="OLIGOPEPTIDE TRANSPORT SYSTEM PERMEASE PROTEIN"/>
    <property type="match status" value="1"/>
</dbReference>
<feature type="transmembrane region" description="Helical" evidence="7">
    <location>
        <begin position="7"/>
        <end position="28"/>
    </location>
</feature>
<dbReference type="GO" id="GO:0055085">
    <property type="term" value="P:transmembrane transport"/>
    <property type="evidence" value="ECO:0007669"/>
    <property type="project" value="InterPro"/>
</dbReference>
<dbReference type="CDD" id="cd06261">
    <property type="entry name" value="TM_PBP2"/>
    <property type="match status" value="1"/>
</dbReference>
<dbReference type="InterPro" id="IPR035906">
    <property type="entry name" value="MetI-like_sf"/>
</dbReference>
<dbReference type="Gene3D" id="1.10.3720.10">
    <property type="entry name" value="MetI-like"/>
    <property type="match status" value="1"/>
</dbReference>
<evidence type="ECO:0000256" key="2">
    <source>
        <dbReference type="ARBA" id="ARBA00022448"/>
    </source>
</evidence>
<dbReference type="EMBL" id="SMRT01000015">
    <property type="protein sequence ID" value="TDF93757.1"/>
    <property type="molecule type" value="Genomic_DNA"/>
</dbReference>
<dbReference type="SUPFAM" id="SSF161098">
    <property type="entry name" value="MetI-like"/>
    <property type="match status" value="1"/>
</dbReference>
<comment type="similarity">
    <text evidence="7">Belongs to the binding-protein-dependent transport system permease family.</text>
</comment>
<evidence type="ECO:0000256" key="7">
    <source>
        <dbReference type="RuleBase" id="RU363032"/>
    </source>
</evidence>
<proteinExistence type="inferred from homology"/>
<dbReference type="InterPro" id="IPR000515">
    <property type="entry name" value="MetI-like"/>
</dbReference>
<evidence type="ECO:0000256" key="4">
    <source>
        <dbReference type="ARBA" id="ARBA00022692"/>
    </source>
</evidence>
<feature type="transmembrane region" description="Helical" evidence="7">
    <location>
        <begin position="156"/>
        <end position="176"/>
    </location>
</feature>